<dbReference type="AlphaFoldDB" id="A0AAQ4DHU7"/>
<evidence type="ECO:0008006" key="3">
    <source>
        <dbReference type="Google" id="ProtNLM"/>
    </source>
</evidence>
<gene>
    <name evidence="1" type="ORF">V5799_026697</name>
</gene>
<reference evidence="1 2" key="1">
    <citation type="journal article" date="2023" name="Arcadia Sci">
        <title>De novo assembly of a long-read Amblyomma americanum tick genome.</title>
        <authorList>
            <person name="Chou S."/>
            <person name="Poskanzer K.E."/>
            <person name="Rollins M."/>
            <person name="Thuy-Boun P.S."/>
        </authorList>
    </citation>
    <scope>NUCLEOTIDE SEQUENCE [LARGE SCALE GENOMIC DNA]</scope>
    <source>
        <strain evidence="1">F_SG_1</strain>
        <tissue evidence="1">Salivary glands</tissue>
    </source>
</reference>
<evidence type="ECO:0000313" key="1">
    <source>
        <dbReference type="EMBL" id="KAK8762037.1"/>
    </source>
</evidence>
<dbReference type="PANTHER" id="PTHR31025:SF9">
    <property type="entry name" value="SI:DKEY-286J15.1"/>
    <property type="match status" value="1"/>
</dbReference>
<dbReference type="Proteomes" id="UP001321473">
    <property type="component" value="Unassembled WGS sequence"/>
</dbReference>
<dbReference type="EMBL" id="JARKHS020030546">
    <property type="protein sequence ID" value="KAK8762037.1"/>
    <property type="molecule type" value="Genomic_DNA"/>
</dbReference>
<sequence length="481" mass="54267">MSSAPIECLVTWEGRKQVLFVGGDRKKSDVINAAMLADSWASLQCDRIEVYNSRFDTYVDVPEGHTFSDGDKINLVGSSSSDEQNLPLETGTDDGPLVLAPSCSEPDKRLFTVQQPLYELPPIPLDIKADIEGTTLGEVSSRTKNRIVSWITAHLLTIDWYPGKFYEPAAKALVLKYPVLRDTIGTGYDSWRVAFKYKMGNIRKSVDNDPNVEEARKKFGRKGNFQDKSGLKKQCRVPRDTLETTVEEVDGVVAAHVDFMAKEMKRCNPDIQKLKVSMQTTLPSRRKWIKINSPSTEELLDKYPALTLREMIHQEFMEICKVDFERKLLGFINGHGQRLFSILKTSRTAQKIFSEVQKAIADSEGDAKKYCFAVGVLQLLPHLVKEEAFYLRGPDSYPCIVMNDKPHTATNVCATFENMKVEAIDVISGFATVMEIYWVMNIEYSKKNKNTFAVLEHFCGLKSKPLKPVTLRAIALLEKAN</sequence>
<evidence type="ECO:0000313" key="2">
    <source>
        <dbReference type="Proteomes" id="UP001321473"/>
    </source>
</evidence>
<comment type="caution">
    <text evidence="1">The sequence shown here is derived from an EMBL/GenBank/DDBJ whole genome shotgun (WGS) entry which is preliminary data.</text>
</comment>
<proteinExistence type="predicted"/>
<keyword evidence="2" id="KW-1185">Reference proteome</keyword>
<name>A0AAQ4DHU7_AMBAM</name>
<dbReference type="PANTHER" id="PTHR31025">
    <property type="entry name" value="SI:CH211-196P9.1-RELATED"/>
    <property type="match status" value="1"/>
</dbReference>
<accession>A0AAQ4DHU7</accession>
<organism evidence="1 2">
    <name type="scientific">Amblyomma americanum</name>
    <name type="common">Lone star tick</name>
    <dbReference type="NCBI Taxonomy" id="6943"/>
    <lineage>
        <taxon>Eukaryota</taxon>
        <taxon>Metazoa</taxon>
        <taxon>Ecdysozoa</taxon>
        <taxon>Arthropoda</taxon>
        <taxon>Chelicerata</taxon>
        <taxon>Arachnida</taxon>
        <taxon>Acari</taxon>
        <taxon>Parasitiformes</taxon>
        <taxon>Ixodida</taxon>
        <taxon>Ixodoidea</taxon>
        <taxon>Ixodidae</taxon>
        <taxon>Amblyomminae</taxon>
        <taxon>Amblyomma</taxon>
    </lineage>
</organism>
<protein>
    <recommendedName>
        <fullName evidence="3">Sterile alpha motif domain-containing 3-like</fullName>
    </recommendedName>
</protein>